<dbReference type="Proteomes" id="UP001139648">
    <property type="component" value="Unassembled WGS sequence"/>
</dbReference>
<keyword evidence="2" id="KW-1185">Reference proteome</keyword>
<accession>A0A9X2GQ66</accession>
<evidence type="ECO:0000313" key="1">
    <source>
        <dbReference type="EMBL" id="MCP2358468.1"/>
    </source>
</evidence>
<reference evidence="1" key="1">
    <citation type="submission" date="2022-06" db="EMBL/GenBank/DDBJ databases">
        <title>Sequencing the genomes of 1000 actinobacteria strains.</title>
        <authorList>
            <person name="Klenk H.-P."/>
        </authorList>
    </citation>
    <scope>NUCLEOTIDE SEQUENCE</scope>
    <source>
        <strain evidence="1">DSM 46694</strain>
    </source>
</reference>
<comment type="caution">
    <text evidence="1">The sequence shown here is derived from an EMBL/GenBank/DDBJ whole genome shotgun (WGS) entry which is preliminary data.</text>
</comment>
<sequence length="31" mass="3457">MARPDGFRLLFRYAARELVSVLARRAVAGGH</sequence>
<protein>
    <submittedName>
        <fullName evidence="1">Uncharacterized protein</fullName>
    </submittedName>
</protein>
<evidence type="ECO:0000313" key="2">
    <source>
        <dbReference type="Proteomes" id="UP001139648"/>
    </source>
</evidence>
<gene>
    <name evidence="1" type="ORF">HD597_005488</name>
</gene>
<name>A0A9X2GQ66_9ACTN</name>
<proteinExistence type="predicted"/>
<dbReference type="EMBL" id="JAMZEB010000002">
    <property type="protein sequence ID" value="MCP2358468.1"/>
    <property type="molecule type" value="Genomic_DNA"/>
</dbReference>
<organism evidence="1 2">
    <name type="scientific">Nonomuraea thailandensis</name>
    <dbReference type="NCBI Taxonomy" id="1188745"/>
    <lineage>
        <taxon>Bacteria</taxon>
        <taxon>Bacillati</taxon>
        <taxon>Actinomycetota</taxon>
        <taxon>Actinomycetes</taxon>
        <taxon>Streptosporangiales</taxon>
        <taxon>Streptosporangiaceae</taxon>
        <taxon>Nonomuraea</taxon>
    </lineage>
</organism>
<dbReference type="AlphaFoldDB" id="A0A9X2GQ66"/>